<name>A0ABR8Y830_9BACT</name>
<dbReference type="Proteomes" id="UP000620874">
    <property type="component" value="Unassembled WGS sequence"/>
</dbReference>
<evidence type="ECO:0000313" key="2">
    <source>
        <dbReference type="Proteomes" id="UP000620874"/>
    </source>
</evidence>
<evidence type="ECO:0000313" key="1">
    <source>
        <dbReference type="EMBL" id="MBD8040368.1"/>
    </source>
</evidence>
<dbReference type="EMBL" id="JACSPP010000019">
    <property type="protein sequence ID" value="MBD8040368.1"/>
    <property type="molecule type" value="Genomic_DNA"/>
</dbReference>
<dbReference type="RefSeq" id="WP_013616155.1">
    <property type="nucleotide sequence ID" value="NZ_JACSPP010000019.1"/>
</dbReference>
<accession>A0ABR8Y830</accession>
<keyword evidence="2" id="KW-1185">Reference proteome</keyword>
<comment type="caution">
    <text evidence="1">The sequence shown here is derived from an EMBL/GenBank/DDBJ whole genome shotgun (WGS) entry which is preliminary data.</text>
</comment>
<organism evidence="1 2">
    <name type="scientific">Phocaeicola intestinalis</name>
    <dbReference type="NCBI Taxonomy" id="2762212"/>
    <lineage>
        <taxon>Bacteria</taxon>
        <taxon>Pseudomonadati</taxon>
        <taxon>Bacteroidota</taxon>
        <taxon>Bacteroidia</taxon>
        <taxon>Bacteroidales</taxon>
        <taxon>Bacteroidaceae</taxon>
        <taxon>Phocaeicola</taxon>
    </lineage>
</organism>
<sequence>MKKSAFIKKIAEAVIESIREEHFEIPYLRQIAAAQEYLNANRNADLSHVKCLLRWIMPKEYHDEIDKLHEREDPQFVCIINGGQNLIAPNAQQAEQNIQDSTPEK</sequence>
<reference evidence="1 2" key="1">
    <citation type="submission" date="2020-08" db="EMBL/GenBank/DDBJ databases">
        <title>A Genomic Blueprint of the Chicken Gut Microbiome.</title>
        <authorList>
            <person name="Gilroy R."/>
            <person name="Ravi A."/>
            <person name="Getino M."/>
            <person name="Pursley I."/>
            <person name="Horton D.L."/>
            <person name="Alikhan N.-F."/>
            <person name="Baker D."/>
            <person name="Gharbi K."/>
            <person name="Hall N."/>
            <person name="Watson M."/>
            <person name="Adriaenssens E.M."/>
            <person name="Foster-Nyarko E."/>
            <person name="Jarju S."/>
            <person name="Secka A."/>
            <person name="Antonio M."/>
            <person name="Oren A."/>
            <person name="Chaudhuri R."/>
            <person name="La Ragione R.M."/>
            <person name="Hildebrand F."/>
            <person name="Pallen M.J."/>
        </authorList>
    </citation>
    <scope>NUCLEOTIDE SEQUENCE [LARGE SCALE GENOMIC DNA]</scope>
    <source>
        <strain evidence="1 2">Sa1CVN1</strain>
    </source>
</reference>
<proteinExistence type="predicted"/>
<protein>
    <submittedName>
        <fullName evidence="1">Transcription-repair coupling factor</fullName>
    </submittedName>
</protein>
<gene>
    <name evidence="1" type="ORF">H9625_07910</name>
</gene>